<dbReference type="OrthoDB" id="8460250at2"/>
<keyword evidence="1" id="KW-0472">Membrane</keyword>
<feature type="transmembrane region" description="Helical" evidence="1">
    <location>
        <begin position="64"/>
        <end position="81"/>
    </location>
</feature>
<dbReference type="EMBL" id="RYFI01000002">
    <property type="protein sequence ID" value="RXF75065.1"/>
    <property type="molecule type" value="Genomic_DNA"/>
</dbReference>
<proteinExistence type="predicted"/>
<accession>A0A4Q0MNH4</accession>
<dbReference type="RefSeq" id="WP_128776055.1">
    <property type="nucleotide sequence ID" value="NZ_RYFI01000002.1"/>
</dbReference>
<comment type="caution">
    <text evidence="2">The sequence shown here is derived from an EMBL/GenBank/DDBJ whole genome shotgun (WGS) entry which is preliminary data.</text>
</comment>
<reference evidence="2 3" key="1">
    <citation type="submission" date="2018-12" db="EMBL/GenBank/DDBJ databases">
        <title>bacterium Hansschlegelia zhihuaiae S113.</title>
        <authorList>
            <person name="He J."/>
        </authorList>
    </citation>
    <scope>NUCLEOTIDE SEQUENCE [LARGE SCALE GENOMIC DNA]</scope>
    <source>
        <strain evidence="2 3">S 113</strain>
    </source>
</reference>
<keyword evidence="1" id="KW-0812">Transmembrane</keyword>
<protein>
    <submittedName>
        <fullName evidence="2">Uncharacterized protein</fullName>
    </submittedName>
</protein>
<sequence length="138" mass="15078">MTHRIDRGLEGVLRFVGWLFSRPALGIDLGLMAIAFGWVAVFIANPAVLDATQFALMRTINREAWVAILSMIGLAHAIGMASPWRLKVLRVVALFASGWLWLVVGTTFAPHLVTGAPTYVTIGFGALITALYVSRLRE</sequence>
<dbReference type="Proteomes" id="UP000289708">
    <property type="component" value="Unassembled WGS sequence"/>
</dbReference>
<evidence type="ECO:0000313" key="3">
    <source>
        <dbReference type="Proteomes" id="UP000289708"/>
    </source>
</evidence>
<evidence type="ECO:0000313" key="2">
    <source>
        <dbReference type="EMBL" id="RXF75065.1"/>
    </source>
</evidence>
<organism evidence="2 3">
    <name type="scientific">Hansschlegelia zhihuaiae</name>
    <dbReference type="NCBI Taxonomy" id="405005"/>
    <lineage>
        <taxon>Bacteria</taxon>
        <taxon>Pseudomonadati</taxon>
        <taxon>Pseudomonadota</taxon>
        <taxon>Alphaproteobacteria</taxon>
        <taxon>Hyphomicrobiales</taxon>
        <taxon>Methylopilaceae</taxon>
        <taxon>Hansschlegelia</taxon>
    </lineage>
</organism>
<keyword evidence="1" id="KW-1133">Transmembrane helix</keyword>
<evidence type="ECO:0000256" key="1">
    <source>
        <dbReference type="SAM" id="Phobius"/>
    </source>
</evidence>
<gene>
    <name evidence="2" type="ORF">EK403_03180</name>
</gene>
<feature type="transmembrane region" description="Helical" evidence="1">
    <location>
        <begin position="88"/>
        <end position="110"/>
    </location>
</feature>
<dbReference type="AlphaFoldDB" id="A0A4Q0MNH4"/>
<feature type="transmembrane region" description="Helical" evidence="1">
    <location>
        <begin position="24"/>
        <end position="44"/>
    </location>
</feature>
<name>A0A4Q0MNH4_9HYPH</name>
<feature type="transmembrane region" description="Helical" evidence="1">
    <location>
        <begin position="116"/>
        <end position="133"/>
    </location>
</feature>
<keyword evidence="3" id="KW-1185">Reference proteome</keyword>